<evidence type="ECO:0000259" key="9">
    <source>
        <dbReference type="Pfam" id="PF07156"/>
    </source>
</evidence>
<keyword evidence="6" id="KW-0560">Oxidoreductase</keyword>
<keyword evidence="5" id="KW-0274">FAD</keyword>
<dbReference type="GO" id="GO:0001735">
    <property type="term" value="F:prenylcysteine oxidase activity"/>
    <property type="evidence" value="ECO:0007669"/>
    <property type="project" value="InterPro"/>
</dbReference>
<evidence type="ECO:0000256" key="1">
    <source>
        <dbReference type="ARBA" id="ARBA00001974"/>
    </source>
</evidence>
<dbReference type="GO" id="GO:0030327">
    <property type="term" value="P:prenylated protein catabolic process"/>
    <property type="evidence" value="ECO:0007669"/>
    <property type="project" value="TreeGrafter"/>
</dbReference>
<dbReference type="STRING" id="578459.A0A194SBM8"/>
<dbReference type="PANTHER" id="PTHR15944">
    <property type="entry name" value="FARNESYLCYSTEINE LYASE"/>
    <property type="match status" value="1"/>
</dbReference>
<accession>A0A194SBM8</accession>
<comment type="similarity">
    <text evidence="2">Belongs to the prenylcysteine oxidase family.</text>
</comment>
<dbReference type="EMBL" id="KQ474075">
    <property type="protein sequence ID" value="KPV76811.1"/>
    <property type="molecule type" value="Genomic_DNA"/>
</dbReference>
<proteinExistence type="inferred from homology"/>
<dbReference type="RefSeq" id="XP_018272860.1">
    <property type="nucleotide sequence ID" value="XM_018416023.1"/>
</dbReference>
<evidence type="ECO:0000256" key="3">
    <source>
        <dbReference type="ARBA" id="ARBA00022630"/>
    </source>
</evidence>
<dbReference type="InterPro" id="IPR036188">
    <property type="entry name" value="FAD/NAD-bd_sf"/>
</dbReference>
<dbReference type="GO" id="GO:0030328">
    <property type="term" value="P:prenylcysteine catabolic process"/>
    <property type="evidence" value="ECO:0007669"/>
    <property type="project" value="InterPro"/>
</dbReference>
<dbReference type="Gene3D" id="3.50.50.60">
    <property type="entry name" value="FAD/NAD(P)-binding domain"/>
    <property type="match status" value="1"/>
</dbReference>
<dbReference type="Pfam" id="PF07156">
    <property type="entry name" value="Prenylcys_lyase"/>
    <property type="match status" value="1"/>
</dbReference>
<evidence type="ECO:0000313" key="11">
    <source>
        <dbReference type="Proteomes" id="UP000053890"/>
    </source>
</evidence>
<comment type="cofactor">
    <cofactor evidence="1">
        <name>FAD</name>
        <dbReference type="ChEBI" id="CHEBI:57692"/>
    </cofactor>
</comment>
<dbReference type="InterPro" id="IPR010795">
    <property type="entry name" value="Prenylcys_lyase"/>
</dbReference>
<feature type="chain" id="PRO_5008265591" description="Prenylcysteine lyase domain-containing protein" evidence="8">
    <location>
        <begin position="20"/>
        <end position="557"/>
    </location>
</feature>
<dbReference type="SUPFAM" id="SSF51905">
    <property type="entry name" value="FAD/NAD(P)-binding domain"/>
    <property type="match status" value="1"/>
</dbReference>
<dbReference type="OMA" id="SIGIWDG"/>
<feature type="domain" description="Prenylcysteine lyase" evidence="9">
    <location>
        <begin position="181"/>
        <end position="537"/>
    </location>
</feature>
<dbReference type="OrthoDB" id="437369at2759"/>
<evidence type="ECO:0000313" key="10">
    <source>
        <dbReference type="EMBL" id="KPV76811.1"/>
    </source>
</evidence>
<dbReference type="Proteomes" id="UP000053890">
    <property type="component" value="Unassembled WGS sequence"/>
</dbReference>
<sequence>MRLVVAAVALLILIAQVSSQLLFPVNQLPFRLGGNSTAAGGAGVHWVEKRVPRIAVIGAGAGGSSAAYFLSHFAQLKDLGLETDVTVYESSDHVGGRSNVLWPWNDDPLVDPRPLGATQNDTEYEPPVEMGASIFVSANSNLQKAVREFGLELDAYGGENGRTAVWDGERWVYEEKGAFGWGWWSKVKAVWRYGRSPFKARSLVKSTVDNFLRLYSADFVSQGAFASLANFSTATHLAGPASHYADEYLTHSGVGELFTDELISAATQVNYGSPITQIHGVGALVSLAATGATSVHGGNRRIFEEFVGRSGARLRLGETARVQSILKLDATKGKRAQWVVKTTSGVGGGTYDAVILAAPFHQSGIQVVNAVAASLIPKQAYVKLFVTFLITNASTPQPSYFDLPPDTHMPNEIFGTFTTPSRHKPTFNSLNYLKPLPAALGARFGEGTFHVVKMFSSRSLEPEMLDALYGRGNVAKVVEKVWLAYPELRPVKSQGDFAPVRPDEGLYYVNGFERLISTMETETVSSFNVVSLLLNDLFDYTPPTSWAEWDDGEAAAS</sequence>
<dbReference type="PANTHER" id="PTHR15944:SF0">
    <property type="entry name" value="PRENYLCYSTEINE LYASE DOMAIN-CONTAINING PROTEIN"/>
    <property type="match status" value="1"/>
</dbReference>
<evidence type="ECO:0000256" key="5">
    <source>
        <dbReference type="ARBA" id="ARBA00022827"/>
    </source>
</evidence>
<protein>
    <recommendedName>
        <fullName evidence="9">Prenylcysteine lyase domain-containing protein</fullName>
    </recommendedName>
</protein>
<reference evidence="10 11" key="1">
    <citation type="journal article" date="2015" name="Front. Microbiol.">
        <title>Genome sequence of the plant growth promoting endophytic yeast Rhodotorula graminis WP1.</title>
        <authorList>
            <person name="Firrincieli A."/>
            <person name="Otillar R."/>
            <person name="Salamov A."/>
            <person name="Schmutz J."/>
            <person name="Khan Z."/>
            <person name="Redman R.S."/>
            <person name="Fleck N.D."/>
            <person name="Lindquist E."/>
            <person name="Grigoriev I.V."/>
            <person name="Doty S.L."/>
        </authorList>
    </citation>
    <scope>NUCLEOTIDE SEQUENCE [LARGE SCALE GENOMIC DNA]</scope>
    <source>
        <strain evidence="10 11">WP1</strain>
    </source>
</reference>
<keyword evidence="3" id="KW-0285">Flavoprotein</keyword>
<evidence type="ECO:0000256" key="7">
    <source>
        <dbReference type="ARBA" id="ARBA00023180"/>
    </source>
</evidence>
<gene>
    <name evidence="10" type="ORF">RHOBADRAFT_51801</name>
</gene>
<name>A0A194SBM8_RHOGW</name>
<feature type="signal peptide" evidence="8">
    <location>
        <begin position="1"/>
        <end position="19"/>
    </location>
</feature>
<evidence type="ECO:0000256" key="6">
    <source>
        <dbReference type="ARBA" id="ARBA00023002"/>
    </source>
</evidence>
<organism evidence="10 11">
    <name type="scientific">Rhodotorula graminis (strain WP1)</name>
    <dbReference type="NCBI Taxonomy" id="578459"/>
    <lineage>
        <taxon>Eukaryota</taxon>
        <taxon>Fungi</taxon>
        <taxon>Dikarya</taxon>
        <taxon>Basidiomycota</taxon>
        <taxon>Pucciniomycotina</taxon>
        <taxon>Microbotryomycetes</taxon>
        <taxon>Sporidiobolales</taxon>
        <taxon>Sporidiobolaceae</taxon>
        <taxon>Rhodotorula</taxon>
    </lineage>
</organism>
<evidence type="ECO:0000256" key="4">
    <source>
        <dbReference type="ARBA" id="ARBA00022729"/>
    </source>
</evidence>
<keyword evidence="11" id="KW-1185">Reference proteome</keyword>
<dbReference type="AlphaFoldDB" id="A0A194SBM8"/>
<dbReference type="InterPro" id="IPR017046">
    <property type="entry name" value="Prenylcysteine_Oxase1"/>
</dbReference>
<evidence type="ECO:0000256" key="8">
    <source>
        <dbReference type="SAM" id="SignalP"/>
    </source>
</evidence>
<dbReference type="Pfam" id="PF13450">
    <property type="entry name" value="NAD_binding_8"/>
    <property type="match status" value="1"/>
</dbReference>
<evidence type="ECO:0000256" key="2">
    <source>
        <dbReference type="ARBA" id="ARBA00009967"/>
    </source>
</evidence>
<keyword evidence="7" id="KW-0325">Glycoprotein</keyword>
<keyword evidence="4 8" id="KW-0732">Signal</keyword>
<dbReference type="GeneID" id="28976471"/>